<dbReference type="EMBL" id="CADEPI010000864">
    <property type="protein sequence ID" value="CAB3388685.1"/>
    <property type="molecule type" value="Genomic_DNA"/>
</dbReference>
<evidence type="ECO:0000313" key="1">
    <source>
        <dbReference type="EMBL" id="CAB3388685.1"/>
    </source>
</evidence>
<organism evidence="1 2">
    <name type="scientific">Cloeon dipterum</name>
    <dbReference type="NCBI Taxonomy" id="197152"/>
    <lineage>
        <taxon>Eukaryota</taxon>
        <taxon>Metazoa</taxon>
        <taxon>Ecdysozoa</taxon>
        <taxon>Arthropoda</taxon>
        <taxon>Hexapoda</taxon>
        <taxon>Insecta</taxon>
        <taxon>Pterygota</taxon>
        <taxon>Palaeoptera</taxon>
        <taxon>Ephemeroptera</taxon>
        <taxon>Pisciforma</taxon>
        <taxon>Baetidae</taxon>
        <taxon>Cloeon</taxon>
    </lineage>
</organism>
<gene>
    <name evidence="1" type="ORF">CLODIP_2_CD11539</name>
</gene>
<accession>A0A8S1E6M7</accession>
<dbReference type="AlphaFoldDB" id="A0A8S1E6M7"/>
<dbReference type="SUPFAM" id="SSF52047">
    <property type="entry name" value="RNI-like"/>
    <property type="match status" value="1"/>
</dbReference>
<dbReference type="Proteomes" id="UP000494165">
    <property type="component" value="Unassembled WGS sequence"/>
</dbReference>
<proteinExistence type="predicted"/>
<comment type="caution">
    <text evidence="1">The sequence shown here is derived from an EMBL/GenBank/DDBJ whole genome shotgun (WGS) entry which is preliminary data.</text>
</comment>
<sequence length="494" mass="56892">MAFVALQKKSKFLLQKSKKFKDLAMEIVIKNLSKYTGKEGVNYIQTKLCPEMRDFVLQELLRKKHPKNIKSIEEFISIKRSVLALMNIRTKKLDLDVLMSFHPNDPNSVYDFNEVLMMVSIAAPNIRHLKMNIKEIERSFGNDAFRNAIMSHLKHLKELRIVEIEGGSFRMEDLSLFCRALSHLQVLSVSNICIEDDDMTKEEIIQTFGHLSLLECSASRYSKIEIWTDLPHLDIVNDVKNYGLTLEDFLEDDQAPRTRKLCYYDGGWNRSINFDFTSIRHLEISRFSSSWIKDMEMLKAITLEGLTLHLTSTEDPFVAFLLMYGSNLRKLFLIGALSSSPNVQLNRISELCPRLEVLHLKLAQVHVGGNSCRQTTFSQLTELNLSNVDALNDEVFLSTALQSAPNLTKLNIFGRNFNQADLREVNVLITEKKILRSLKSLHWRMKYPYFLYGHTEPIDDILTNAVSILPDLSDLDLSYDYANIKYKDPTSFSL</sequence>
<dbReference type="InterPro" id="IPR032675">
    <property type="entry name" value="LRR_dom_sf"/>
</dbReference>
<protein>
    <submittedName>
        <fullName evidence="1">Uncharacterized protein</fullName>
    </submittedName>
</protein>
<evidence type="ECO:0000313" key="2">
    <source>
        <dbReference type="Proteomes" id="UP000494165"/>
    </source>
</evidence>
<reference evidence="1 2" key="1">
    <citation type="submission" date="2020-04" db="EMBL/GenBank/DDBJ databases">
        <authorList>
            <person name="Alioto T."/>
            <person name="Alioto T."/>
            <person name="Gomez Garrido J."/>
        </authorList>
    </citation>
    <scope>NUCLEOTIDE SEQUENCE [LARGE SCALE GENOMIC DNA]</scope>
</reference>
<name>A0A8S1E6M7_9INSE</name>
<dbReference type="Gene3D" id="3.80.10.10">
    <property type="entry name" value="Ribonuclease Inhibitor"/>
    <property type="match status" value="1"/>
</dbReference>
<keyword evidence="2" id="KW-1185">Reference proteome</keyword>
<dbReference type="OrthoDB" id="1891924at2759"/>